<sequence>MDGLDMDSEAFSKQSSQESANDVSSESEPRHADNPLIMRAAVPRLRDSDKPYEKLERVFRQEEEHNGAVCTAVEFWMDKKQTKCLIQVELRKNDGHGHYICPWPSCRFGRRAKHQVADHIRKIHGGPNYCETCGHVTKTVSATSSIGSEKDMTLQHYNYCVMCTELLL</sequence>
<gene>
    <name evidence="2" type="ORF">BRAFLDRAFT_89062</name>
</gene>
<dbReference type="AlphaFoldDB" id="C3YEL0"/>
<dbReference type="EMBL" id="GG666506">
    <property type="protein sequence ID" value="EEN61312.1"/>
    <property type="molecule type" value="Genomic_DNA"/>
</dbReference>
<organism>
    <name type="scientific">Branchiostoma floridae</name>
    <name type="common">Florida lancelet</name>
    <name type="synonym">Amphioxus</name>
    <dbReference type="NCBI Taxonomy" id="7739"/>
    <lineage>
        <taxon>Eukaryota</taxon>
        <taxon>Metazoa</taxon>
        <taxon>Chordata</taxon>
        <taxon>Cephalochordata</taxon>
        <taxon>Leptocardii</taxon>
        <taxon>Amphioxiformes</taxon>
        <taxon>Branchiostomatidae</taxon>
        <taxon>Branchiostoma</taxon>
    </lineage>
</organism>
<protein>
    <recommendedName>
        <fullName evidence="3">C2H2-type domain-containing protein</fullName>
    </recommendedName>
</protein>
<reference evidence="2" key="1">
    <citation type="journal article" date="2008" name="Nature">
        <title>The amphioxus genome and the evolution of the chordate karyotype.</title>
        <authorList>
            <consortium name="US DOE Joint Genome Institute (JGI-PGF)"/>
            <person name="Putnam N.H."/>
            <person name="Butts T."/>
            <person name="Ferrier D.E.K."/>
            <person name="Furlong R.F."/>
            <person name="Hellsten U."/>
            <person name="Kawashima T."/>
            <person name="Robinson-Rechavi M."/>
            <person name="Shoguchi E."/>
            <person name="Terry A."/>
            <person name="Yu J.-K."/>
            <person name="Benito-Gutierrez E.L."/>
            <person name="Dubchak I."/>
            <person name="Garcia-Fernandez J."/>
            <person name="Gibson-Brown J.J."/>
            <person name="Grigoriev I.V."/>
            <person name="Horton A.C."/>
            <person name="de Jong P.J."/>
            <person name="Jurka J."/>
            <person name="Kapitonov V.V."/>
            <person name="Kohara Y."/>
            <person name="Kuroki Y."/>
            <person name="Lindquist E."/>
            <person name="Lucas S."/>
            <person name="Osoegawa K."/>
            <person name="Pennacchio L.A."/>
            <person name="Salamov A.A."/>
            <person name="Satou Y."/>
            <person name="Sauka-Spengler T."/>
            <person name="Schmutz J."/>
            <person name="Shin-I T."/>
            <person name="Toyoda A."/>
            <person name="Bronner-Fraser M."/>
            <person name="Fujiyama A."/>
            <person name="Holland L.Z."/>
            <person name="Holland P.W.H."/>
            <person name="Satoh N."/>
            <person name="Rokhsar D.S."/>
        </authorList>
    </citation>
    <scope>NUCLEOTIDE SEQUENCE [LARGE SCALE GENOMIC DNA]</scope>
    <source>
        <strain evidence="2">S238N-H82</strain>
        <tissue evidence="2">Testes</tissue>
    </source>
</reference>
<evidence type="ECO:0008006" key="3">
    <source>
        <dbReference type="Google" id="ProtNLM"/>
    </source>
</evidence>
<feature type="compositionally biased region" description="Polar residues" evidence="1">
    <location>
        <begin position="11"/>
        <end position="26"/>
    </location>
</feature>
<feature type="region of interest" description="Disordered" evidence="1">
    <location>
        <begin position="1"/>
        <end position="43"/>
    </location>
</feature>
<evidence type="ECO:0000256" key="1">
    <source>
        <dbReference type="SAM" id="MobiDB-lite"/>
    </source>
</evidence>
<dbReference type="InParanoid" id="C3YEL0"/>
<name>C3YEL0_BRAFL</name>
<proteinExistence type="predicted"/>
<evidence type="ECO:0000313" key="2">
    <source>
        <dbReference type="EMBL" id="EEN61312.1"/>
    </source>
</evidence>
<accession>C3YEL0</accession>